<dbReference type="AlphaFoldDB" id="A0A3M8AL98"/>
<dbReference type="EMBL" id="BJOD01000098">
    <property type="protein sequence ID" value="GED28736.1"/>
    <property type="molecule type" value="Genomic_DNA"/>
</dbReference>
<evidence type="ECO:0000313" key="3">
    <source>
        <dbReference type="Proteomes" id="UP000276178"/>
    </source>
</evidence>
<evidence type="ECO:0000313" key="4">
    <source>
        <dbReference type="Proteomes" id="UP000317180"/>
    </source>
</evidence>
<evidence type="ECO:0000313" key="1">
    <source>
        <dbReference type="EMBL" id="GED28736.1"/>
    </source>
</evidence>
<reference evidence="2 3" key="1">
    <citation type="submission" date="2018-10" db="EMBL/GenBank/DDBJ databases">
        <title>Phylogenomics of Brevibacillus.</title>
        <authorList>
            <person name="Dunlap C."/>
        </authorList>
    </citation>
    <scope>NUCLEOTIDE SEQUENCE [LARGE SCALE GENOMIC DNA]</scope>
    <source>
        <strain evidence="2 3">NRRL NRS 1219</strain>
    </source>
</reference>
<sequence>MIEFTHKSGHGQIELIEDGSVRFNMMGDDHLLQTLQLEFSKGIPSLKAFQQKGIPGKMRGYRKIERTEDLLTLLKSFQEHYPQFDIMIKHKVDSQEFKKRYTLLKWNGEYGADAIFIVRDNWKAKQSLFTPGRCEDLFWFHADLANDPSVSSWEDFGEESFDDLEPIAF</sequence>
<reference evidence="1 4" key="2">
    <citation type="submission" date="2019-06" db="EMBL/GenBank/DDBJ databases">
        <title>Whole genome shotgun sequence of Brevibacillus agri NBRC 15538.</title>
        <authorList>
            <person name="Hosoyama A."/>
            <person name="Uohara A."/>
            <person name="Ohji S."/>
            <person name="Ichikawa N."/>
        </authorList>
    </citation>
    <scope>NUCLEOTIDE SEQUENCE [LARGE SCALE GENOMIC DNA]</scope>
    <source>
        <strain evidence="1 4">NBRC 15538</strain>
    </source>
</reference>
<protein>
    <submittedName>
        <fullName evidence="2">Uncharacterized protein</fullName>
    </submittedName>
</protein>
<dbReference type="Proteomes" id="UP000317180">
    <property type="component" value="Unassembled WGS sequence"/>
</dbReference>
<name>A0A3M8AL98_9BACL</name>
<proteinExistence type="predicted"/>
<evidence type="ECO:0000313" key="2">
    <source>
        <dbReference type="EMBL" id="RNB51982.1"/>
    </source>
</evidence>
<dbReference type="EMBL" id="RHHN01000059">
    <property type="protein sequence ID" value="RNB51982.1"/>
    <property type="molecule type" value="Genomic_DNA"/>
</dbReference>
<gene>
    <name evidence="1" type="ORF">BAG01nite_48380</name>
    <name evidence="2" type="ORF">EB820_19455</name>
</gene>
<organism evidence="2 3">
    <name type="scientific">Brevibacillus agri</name>
    <dbReference type="NCBI Taxonomy" id="51101"/>
    <lineage>
        <taxon>Bacteria</taxon>
        <taxon>Bacillati</taxon>
        <taxon>Bacillota</taxon>
        <taxon>Bacilli</taxon>
        <taxon>Bacillales</taxon>
        <taxon>Paenibacillaceae</taxon>
        <taxon>Brevibacillus</taxon>
    </lineage>
</organism>
<keyword evidence="4" id="KW-1185">Reference proteome</keyword>
<dbReference type="Proteomes" id="UP000276178">
    <property type="component" value="Unassembled WGS sequence"/>
</dbReference>
<accession>A0A3M8AL98</accession>
<dbReference type="RefSeq" id="WP_026558479.1">
    <property type="nucleotide sequence ID" value="NZ_BJOD01000098.1"/>
</dbReference>
<dbReference type="OrthoDB" id="2599540at2"/>
<dbReference type="GeneID" id="82813564"/>
<comment type="caution">
    <text evidence="2">The sequence shown here is derived from an EMBL/GenBank/DDBJ whole genome shotgun (WGS) entry which is preliminary data.</text>
</comment>